<evidence type="ECO:0000313" key="1">
    <source>
        <dbReference type="EMBL" id="SMD06647.1"/>
    </source>
</evidence>
<dbReference type="STRING" id="937218.SAMN06297251_12322"/>
<accession>A0A1W2EAQ7</accession>
<evidence type="ECO:0000313" key="2">
    <source>
        <dbReference type="Proteomes" id="UP000192656"/>
    </source>
</evidence>
<name>A0A1W2EAQ7_9HYPH</name>
<dbReference type="EMBL" id="FWXR01000023">
    <property type="protein sequence ID" value="SMD06647.1"/>
    <property type="molecule type" value="Genomic_DNA"/>
</dbReference>
<organism evidence="1 2">
    <name type="scientific">Fulvimarina manganoxydans</name>
    <dbReference type="NCBI Taxonomy" id="937218"/>
    <lineage>
        <taxon>Bacteria</taxon>
        <taxon>Pseudomonadati</taxon>
        <taxon>Pseudomonadota</taxon>
        <taxon>Alphaproteobacteria</taxon>
        <taxon>Hyphomicrobiales</taxon>
        <taxon>Aurantimonadaceae</taxon>
        <taxon>Fulvimarina</taxon>
    </lineage>
</organism>
<protein>
    <submittedName>
        <fullName evidence="1">Uncharacterized protein</fullName>
    </submittedName>
</protein>
<dbReference type="Proteomes" id="UP000192656">
    <property type="component" value="Unassembled WGS sequence"/>
</dbReference>
<dbReference type="RefSeq" id="WP_139798491.1">
    <property type="nucleotide sequence ID" value="NZ_FWXR01000023.1"/>
</dbReference>
<keyword evidence="2" id="KW-1185">Reference proteome</keyword>
<reference evidence="1 2" key="1">
    <citation type="submission" date="2017-04" db="EMBL/GenBank/DDBJ databases">
        <authorList>
            <person name="Afonso C.L."/>
            <person name="Miller P.J."/>
            <person name="Scott M.A."/>
            <person name="Spackman E."/>
            <person name="Goraichik I."/>
            <person name="Dimitrov K.M."/>
            <person name="Suarez D.L."/>
            <person name="Swayne D.E."/>
        </authorList>
    </citation>
    <scope>NUCLEOTIDE SEQUENCE [LARGE SCALE GENOMIC DNA]</scope>
    <source>
        <strain evidence="1 2">CGMCC 1.10972</strain>
    </source>
</reference>
<proteinExistence type="predicted"/>
<gene>
    <name evidence="1" type="ORF">SAMN06297251_12322</name>
</gene>
<dbReference type="AlphaFoldDB" id="A0A1W2EAQ7"/>
<sequence>MVPNATFATKTQLSEMALEAAIELERPRQRGPHFDKLGEFLETIHRQLAEEDGSVFLREEGFYNAYRYALSADGANVHADRKTVLQKLIQLTQEDIRGDSPSLNDLKSFCLHVHEALATDLLEEHEGFILSDGR</sequence>